<dbReference type="InterPro" id="IPR050742">
    <property type="entry name" value="Helicase_Restrict-Modif_Enz"/>
</dbReference>
<dbReference type="Proteomes" id="UP001500353">
    <property type="component" value="Unassembled WGS sequence"/>
</dbReference>
<dbReference type="RefSeq" id="WP_345204554.1">
    <property type="nucleotide sequence ID" value="NZ_BAABHX010000003.1"/>
</dbReference>
<sequence length="898" mass="104723">MNSFPTGTKFKYNWRKYQKNFLDHVDEYLTEDHVHIVAPPGSGKTVLGLEIMLRLNKPTLIVAPTLAIRNQWIQRFCELFLEIENTPDWISTDIRNPNFITVTTYQGIHAACSNAKEVETDDENFDEECSPSNISELVKKLKKQKIKTFVLDEAHHLKNAWWKSLTELKDQINPTIVALTATPPFDVSGAEWQKYIQLNGSLDVEISVPELMIEGDLCPHQDLVYFTLPTEKEQSKIEDYYNHANNFFEEIRNDKVLLHALENHPVYQNPEQYLDWIYENLSSYTSGLVYLNFRGKKIADIHFEIVGDKEKFVPEFDFFWFEELIDFYLFVDEIHFKKFEEHRNNLENRLRRNGFLEKKMVSFFNNKNLTQIFNSSIGKLQGIKEIVDFEYSVLKDDLKMVILTDFIKKEFLANTIQNDFELDKIGAIPIFEKLRRENSDKKKIGVLTGSVVIIPKNSRVIFDEFCRKKGISNIPVSELSYDEDYFLINITDQIRHNIVHIITEIFQQGEIHILIGTKSLLGEGWDAPKMNALILASFVSSFVLSNQMRGRVIRTDKDNPRKTGNIWHLVCFDEKSETGGQDFDILKRRFKTFVGVSNSDNSSIENNFERLNIKIIEDKKEFSLINFQTFSFAKDRENLSKRWNTALDKGNVLIEEMKIPVESMRENEEMKLKSLKQMIGNFSGIMVSTVLAFLYEVVSEVVKSLDDIHSRNGFFKVTLVAGILGIVVYGGKFIRATKQYLKYKNIAKHLELIGNVILENLIKEKIIQTPIEKLKIVTSSDVYKNSVCHLEGGSNYEKSQFIQTLQELISPVDNPRYLLEQKDKFFFMKKSIYFPIPEIFAKNKKSAEFFRKTWSETFDKSDLIFTRTIEGRQILLKLRFQSLMKKNAQIEHLHKWTR</sequence>
<dbReference type="PANTHER" id="PTHR47396">
    <property type="entry name" value="TYPE I RESTRICTION ENZYME ECOKI R PROTEIN"/>
    <property type="match status" value="1"/>
</dbReference>
<accession>A0ABP9MBG9</accession>
<keyword evidence="4" id="KW-1185">Reference proteome</keyword>
<dbReference type="CDD" id="cd18785">
    <property type="entry name" value="SF2_C"/>
    <property type="match status" value="1"/>
</dbReference>
<gene>
    <name evidence="3" type="ORF">GCM10023210_25650</name>
</gene>
<organism evidence="3 4">
    <name type="scientific">Chryseobacterium ginsengisoli</name>
    <dbReference type="NCBI Taxonomy" id="363853"/>
    <lineage>
        <taxon>Bacteria</taxon>
        <taxon>Pseudomonadati</taxon>
        <taxon>Bacteroidota</taxon>
        <taxon>Flavobacteriia</taxon>
        <taxon>Flavobacteriales</taxon>
        <taxon>Weeksellaceae</taxon>
        <taxon>Chryseobacterium group</taxon>
        <taxon>Chryseobacterium</taxon>
    </lineage>
</organism>
<protein>
    <recommendedName>
        <fullName evidence="2">Helicase ATP-binding domain-containing protein</fullName>
    </recommendedName>
</protein>
<name>A0ABP9MBG9_9FLAO</name>
<evidence type="ECO:0000313" key="3">
    <source>
        <dbReference type="EMBL" id="GAA5094214.1"/>
    </source>
</evidence>
<dbReference type="SMART" id="SM00487">
    <property type="entry name" value="DEXDc"/>
    <property type="match status" value="1"/>
</dbReference>
<keyword evidence="1" id="KW-1133">Transmembrane helix</keyword>
<feature type="transmembrane region" description="Helical" evidence="1">
    <location>
        <begin position="678"/>
        <end position="695"/>
    </location>
</feature>
<dbReference type="Gene3D" id="3.40.50.300">
    <property type="entry name" value="P-loop containing nucleotide triphosphate hydrolases"/>
    <property type="match status" value="2"/>
</dbReference>
<dbReference type="PROSITE" id="PS51192">
    <property type="entry name" value="HELICASE_ATP_BIND_1"/>
    <property type="match status" value="1"/>
</dbReference>
<dbReference type="Pfam" id="PF04851">
    <property type="entry name" value="ResIII"/>
    <property type="match status" value="1"/>
</dbReference>
<feature type="domain" description="Helicase ATP-binding" evidence="2">
    <location>
        <begin position="25"/>
        <end position="201"/>
    </location>
</feature>
<dbReference type="PANTHER" id="PTHR47396:SF1">
    <property type="entry name" value="ATP-DEPENDENT HELICASE IRC3-RELATED"/>
    <property type="match status" value="1"/>
</dbReference>
<evidence type="ECO:0000313" key="4">
    <source>
        <dbReference type="Proteomes" id="UP001500353"/>
    </source>
</evidence>
<feature type="transmembrane region" description="Helical" evidence="1">
    <location>
        <begin position="715"/>
        <end position="734"/>
    </location>
</feature>
<keyword evidence="1" id="KW-0472">Membrane</keyword>
<dbReference type="InterPro" id="IPR014001">
    <property type="entry name" value="Helicase_ATP-bd"/>
</dbReference>
<evidence type="ECO:0000256" key="1">
    <source>
        <dbReference type="SAM" id="Phobius"/>
    </source>
</evidence>
<dbReference type="EMBL" id="BAABHX010000003">
    <property type="protein sequence ID" value="GAA5094214.1"/>
    <property type="molecule type" value="Genomic_DNA"/>
</dbReference>
<evidence type="ECO:0000259" key="2">
    <source>
        <dbReference type="PROSITE" id="PS51192"/>
    </source>
</evidence>
<dbReference type="InterPro" id="IPR027417">
    <property type="entry name" value="P-loop_NTPase"/>
</dbReference>
<reference evidence="4" key="1">
    <citation type="journal article" date="2019" name="Int. J. Syst. Evol. Microbiol.">
        <title>The Global Catalogue of Microorganisms (GCM) 10K type strain sequencing project: providing services to taxonomists for standard genome sequencing and annotation.</title>
        <authorList>
            <consortium name="The Broad Institute Genomics Platform"/>
            <consortium name="The Broad Institute Genome Sequencing Center for Infectious Disease"/>
            <person name="Wu L."/>
            <person name="Ma J."/>
        </authorList>
    </citation>
    <scope>NUCLEOTIDE SEQUENCE [LARGE SCALE GENOMIC DNA]</scope>
    <source>
        <strain evidence="4">JCM 18019</strain>
    </source>
</reference>
<dbReference type="InterPro" id="IPR006935">
    <property type="entry name" value="Helicase/UvrB_N"/>
</dbReference>
<keyword evidence="1" id="KW-0812">Transmembrane</keyword>
<proteinExistence type="predicted"/>
<dbReference type="SUPFAM" id="SSF52540">
    <property type="entry name" value="P-loop containing nucleoside triphosphate hydrolases"/>
    <property type="match status" value="1"/>
</dbReference>
<comment type="caution">
    <text evidence="3">The sequence shown here is derived from an EMBL/GenBank/DDBJ whole genome shotgun (WGS) entry which is preliminary data.</text>
</comment>